<dbReference type="InterPro" id="IPR002074">
    <property type="entry name" value="Somatstn_rcpt_2"/>
</dbReference>
<dbReference type="Gene3D" id="3.30.420.10">
    <property type="entry name" value="Ribonuclease H-like superfamily/Ribonuclease H"/>
    <property type="match status" value="1"/>
</dbReference>
<dbReference type="PROSITE" id="PS00237">
    <property type="entry name" value="G_PROTEIN_RECEP_F1_1"/>
    <property type="match status" value="2"/>
</dbReference>
<dbReference type="SMART" id="SM01381">
    <property type="entry name" value="7TM_GPCR_Srsx"/>
    <property type="match status" value="1"/>
</dbReference>
<evidence type="ECO:0000256" key="18">
    <source>
        <dbReference type="ARBA" id="ARBA00025919"/>
    </source>
</evidence>
<dbReference type="PANTHER" id="PTHR24229:SF6">
    <property type="entry name" value="SOMATOSTATIN RECEPTOR TYPE 2"/>
    <property type="match status" value="1"/>
</dbReference>
<feature type="transmembrane region" description="Helical" evidence="20">
    <location>
        <begin position="501"/>
        <end position="519"/>
    </location>
</feature>
<dbReference type="GO" id="GO:0043005">
    <property type="term" value="C:neuron projection"/>
    <property type="evidence" value="ECO:0007669"/>
    <property type="project" value="TreeGrafter"/>
</dbReference>
<comment type="function">
    <text evidence="17">Receptor for somatostatin-14 and -28. This receptor is coupled via pertussis toxin sensitive G proteins to inhibition of adenylyl cyclase. In addition it stimulates phosphotyrosine phosphatase and PLC via pertussis toxin insensitive as well as sensitive G proteins. Inhibits calcium entry by suppressing voltage-dependent calcium channels. Acts as the functionally dominant somatostatin receptor in pancreatic alpha- and beta-cells where it mediates the inhibitory effect of somatostatin-14 on hormone secretion. Inhibits cell growth through enhancement of MAPK1 and MAPK2 phosphorylation and subsequent up-regulation of CDKN1B. Stimulates neuronal migration and axon outgrowth and may participate in neuron development and maturation during brain development. Mediates negative regulation of insulin receptor signaling through PTPN6. Inactivates SSTR3 receptor function following heterodimerization.</text>
</comment>
<dbReference type="InterPro" id="IPR002492">
    <property type="entry name" value="Transposase_Tc1-like"/>
</dbReference>
<evidence type="ECO:0000256" key="5">
    <source>
        <dbReference type="ARBA" id="ARBA00022490"/>
    </source>
</evidence>
<feature type="transmembrane region" description="Helical" evidence="20">
    <location>
        <begin position="294"/>
        <end position="316"/>
    </location>
</feature>
<evidence type="ECO:0000256" key="13">
    <source>
        <dbReference type="ARBA" id="ARBA00023170"/>
    </source>
</evidence>
<dbReference type="Gene3D" id="1.20.1070.10">
    <property type="entry name" value="Rhodopsin 7-helix transmembrane proteins"/>
    <property type="match status" value="2"/>
</dbReference>
<evidence type="ECO:0000313" key="22">
    <source>
        <dbReference type="EMBL" id="KAK3528683.1"/>
    </source>
</evidence>
<keyword evidence="10 20" id="KW-0472">Membrane</keyword>
<dbReference type="InterPro" id="IPR036388">
    <property type="entry name" value="WH-like_DNA-bd_sf"/>
</dbReference>
<dbReference type="InterPro" id="IPR000586">
    <property type="entry name" value="Somatstn_rcpt"/>
</dbReference>
<keyword evidence="11" id="KW-0564">Palmitate</keyword>
<evidence type="ECO:0000256" key="6">
    <source>
        <dbReference type="ARBA" id="ARBA00022553"/>
    </source>
</evidence>
<evidence type="ECO:0000256" key="4">
    <source>
        <dbReference type="ARBA" id="ARBA00022475"/>
    </source>
</evidence>
<evidence type="ECO:0000256" key="9">
    <source>
        <dbReference type="ARBA" id="ARBA00023040"/>
    </source>
</evidence>
<dbReference type="InterPro" id="IPR017452">
    <property type="entry name" value="GPCR_Rhodpsn_7TM"/>
</dbReference>
<dbReference type="SUPFAM" id="SSF81321">
    <property type="entry name" value="Family A G protein-coupled receptor-like"/>
    <property type="match status" value="2"/>
</dbReference>
<keyword evidence="5" id="KW-0963">Cytoplasm</keyword>
<keyword evidence="12" id="KW-1015">Disulfide bond</keyword>
<evidence type="ECO:0000256" key="16">
    <source>
        <dbReference type="ARBA" id="ARBA00023288"/>
    </source>
</evidence>
<feature type="transmembrane region" description="Helical" evidence="20">
    <location>
        <begin position="328"/>
        <end position="351"/>
    </location>
</feature>
<dbReference type="InterPro" id="IPR000276">
    <property type="entry name" value="GPCR_Rhodpsn"/>
</dbReference>
<dbReference type="PRINTS" id="PR00246">
    <property type="entry name" value="SOMATOSTATNR"/>
</dbReference>
<dbReference type="PROSITE" id="PS50262">
    <property type="entry name" value="G_PROTEIN_RECEP_F1_2"/>
    <property type="match status" value="2"/>
</dbReference>
<dbReference type="GO" id="GO:0015074">
    <property type="term" value="P:DNA integration"/>
    <property type="evidence" value="ECO:0007669"/>
    <property type="project" value="InterPro"/>
</dbReference>
<evidence type="ECO:0000256" key="3">
    <source>
        <dbReference type="ARBA" id="ARBA00018772"/>
    </source>
</evidence>
<comment type="similarity">
    <text evidence="19">Belongs to the G-protein coupled receptor 1 family.</text>
</comment>
<dbReference type="Pfam" id="PF13358">
    <property type="entry name" value="DDE_3"/>
    <property type="match status" value="1"/>
</dbReference>
<evidence type="ECO:0000256" key="19">
    <source>
        <dbReference type="RuleBase" id="RU000688"/>
    </source>
</evidence>
<evidence type="ECO:0000256" key="11">
    <source>
        <dbReference type="ARBA" id="ARBA00023139"/>
    </source>
</evidence>
<feature type="transmembrane region" description="Helical" evidence="20">
    <location>
        <begin position="595"/>
        <end position="616"/>
    </location>
</feature>
<protein>
    <recommendedName>
        <fullName evidence="3">Somatostatin receptor type 2</fullName>
    </recommendedName>
</protein>
<feature type="domain" description="G-protein coupled receptors family 1 profile" evidence="21">
    <location>
        <begin position="307"/>
        <end position="555"/>
    </location>
</feature>
<keyword evidence="14" id="KW-0325">Glycoprotein</keyword>
<evidence type="ECO:0000313" key="23">
    <source>
        <dbReference type="Proteomes" id="UP001274896"/>
    </source>
</evidence>
<reference evidence="22" key="1">
    <citation type="submission" date="2023-06" db="EMBL/GenBank/DDBJ databases">
        <title>Male Hemibagrus guttatus genome.</title>
        <authorList>
            <person name="Bian C."/>
        </authorList>
    </citation>
    <scope>NUCLEOTIDE SEQUENCE</scope>
    <source>
        <strain evidence="22">Male_cb2023</strain>
        <tissue evidence="22">Muscle</tissue>
    </source>
</reference>
<feature type="transmembrane region" description="Helical" evidence="20">
    <location>
        <begin position="711"/>
        <end position="730"/>
    </location>
</feature>
<evidence type="ECO:0000256" key="20">
    <source>
        <dbReference type="SAM" id="Phobius"/>
    </source>
</evidence>
<dbReference type="PRINTS" id="PR00237">
    <property type="entry name" value="GPCRRHODOPSN"/>
</dbReference>
<keyword evidence="13 19" id="KW-0675">Receptor</keyword>
<dbReference type="InterPro" id="IPR036397">
    <property type="entry name" value="RNaseH_sf"/>
</dbReference>
<evidence type="ECO:0000256" key="14">
    <source>
        <dbReference type="ARBA" id="ARBA00023180"/>
    </source>
</evidence>
<evidence type="ECO:0000256" key="2">
    <source>
        <dbReference type="ARBA" id="ARBA00004651"/>
    </source>
</evidence>
<dbReference type="GO" id="GO:0042923">
    <property type="term" value="F:neuropeptide binding"/>
    <property type="evidence" value="ECO:0007669"/>
    <property type="project" value="TreeGrafter"/>
</dbReference>
<keyword evidence="6" id="KW-0597">Phosphoprotein</keyword>
<keyword evidence="15 19" id="KW-0807">Transducer</keyword>
<evidence type="ECO:0000256" key="15">
    <source>
        <dbReference type="ARBA" id="ARBA00023224"/>
    </source>
</evidence>
<keyword evidence="4" id="KW-1003">Cell membrane</keyword>
<dbReference type="InterPro" id="IPR038717">
    <property type="entry name" value="Tc1-like_DDE_dom"/>
</dbReference>
<feature type="transmembrane region" description="Helical" evidence="20">
    <location>
        <begin position="411"/>
        <end position="428"/>
    </location>
</feature>
<evidence type="ECO:0000256" key="8">
    <source>
        <dbReference type="ARBA" id="ARBA00022989"/>
    </source>
</evidence>
<evidence type="ECO:0000256" key="12">
    <source>
        <dbReference type="ARBA" id="ARBA00023157"/>
    </source>
</evidence>
<feature type="transmembrane region" description="Helical" evidence="20">
    <location>
        <begin position="670"/>
        <end position="690"/>
    </location>
</feature>
<comment type="subunit">
    <text evidence="18">Homodimer and heterodimer with SSTR3 and SSTR5. Heterodimerization with SSTR3 inactivates SSTR3 receptor function. Heterodimerization with SSTR5 is enhanced by agonist stimulation of SSTR2 and increases SSTR2 cell growth inhibition activity. Following agonist stimulation, homodimers dissociate into monomers which is required for receptor internalization. Interacts with beta-arrestin; this interaction is necessary for receptor internalization and is destabilized by heterodimerization with SSTR5 which results in increased recycling of SSTR2 to the cell surface. Interacts (via C-terminus) with SHANK1 (via PDZ domain).</text>
</comment>
<feature type="transmembrane region" description="Helical" evidence="20">
    <location>
        <begin position="801"/>
        <end position="821"/>
    </location>
</feature>
<evidence type="ECO:0000256" key="17">
    <source>
        <dbReference type="ARBA" id="ARBA00024823"/>
    </source>
</evidence>
<feature type="transmembrane region" description="Helical" evidence="20">
    <location>
        <begin position="628"/>
        <end position="650"/>
    </location>
</feature>
<evidence type="ECO:0000256" key="7">
    <source>
        <dbReference type="ARBA" id="ARBA00022692"/>
    </source>
</evidence>
<dbReference type="GO" id="GO:0004994">
    <property type="term" value="F:somatostatin receptor activity"/>
    <property type="evidence" value="ECO:0007669"/>
    <property type="project" value="InterPro"/>
</dbReference>
<accession>A0AAE0QQ58</accession>
<dbReference type="Proteomes" id="UP001274896">
    <property type="component" value="Unassembled WGS sequence"/>
</dbReference>
<feature type="transmembrane region" description="Helical" evidence="20">
    <location>
        <begin position="448"/>
        <end position="473"/>
    </location>
</feature>
<dbReference type="Pfam" id="PF00001">
    <property type="entry name" value="7tm_1"/>
    <property type="match status" value="2"/>
</dbReference>
<evidence type="ECO:0000256" key="10">
    <source>
        <dbReference type="ARBA" id="ARBA00023136"/>
    </source>
</evidence>
<comment type="caution">
    <text evidence="22">The sequence shown here is derived from an EMBL/GenBank/DDBJ whole genome shotgun (WGS) entry which is preliminary data.</text>
</comment>
<dbReference type="EMBL" id="JAUCMX010000012">
    <property type="protein sequence ID" value="KAK3528683.1"/>
    <property type="molecule type" value="Genomic_DNA"/>
</dbReference>
<dbReference type="FunFam" id="1.20.1070.10:FF:000039">
    <property type="entry name" value="somatostatin receptor type 2"/>
    <property type="match status" value="1"/>
</dbReference>
<keyword evidence="23" id="KW-1185">Reference proteome</keyword>
<dbReference type="AlphaFoldDB" id="A0AAE0QQ58"/>
<proteinExistence type="inferred from homology"/>
<name>A0AAE0QQ58_9TELE</name>
<dbReference type="GO" id="GO:0005886">
    <property type="term" value="C:plasma membrane"/>
    <property type="evidence" value="ECO:0007669"/>
    <property type="project" value="UniProtKB-SubCell"/>
</dbReference>
<dbReference type="GO" id="GO:0006313">
    <property type="term" value="P:DNA transposition"/>
    <property type="evidence" value="ECO:0007669"/>
    <property type="project" value="InterPro"/>
</dbReference>
<keyword evidence="7 19" id="KW-0812">Transmembrane</keyword>
<dbReference type="FunFam" id="1.20.1070.10:FF:000324">
    <property type="entry name" value="Uncharacterized protein"/>
    <property type="match status" value="1"/>
</dbReference>
<dbReference type="GO" id="GO:0003677">
    <property type="term" value="F:DNA binding"/>
    <property type="evidence" value="ECO:0007669"/>
    <property type="project" value="InterPro"/>
</dbReference>
<dbReference type="PANTHER" id="PTHR24229">
    <property type="entry name" value="NEUROPEPTIDES RECEPTOR"/>
    <property type="match status" value="1"/>
</dbReference>
<dbReference type="GO" id="GO:0071392">
    <property type="term" value="P:cellular response to estradiol stimulus"/>
    <property type="evidence" value="ECO:0007669"/>
    <property type="project" value="TreeGrafter"/>
</dbReference>
<feature type="domain" description="G-protein coupled receptors family 1 profile" evidence="21">
    <location>
        <begin position="607"/>
        <end position="859"/>
    </location>
</feature>
<feature type="transmembrane region" description="Helical" evidence="20">
    <location>
        <begin position="750"/>
        <end position="780"/>
    </location>
</feature>
<comment type="subcellular location">
    <subcellularLocation>
        <location evidence="2">Cell membrane</location>
        <topology evidence="2">Multi-pass membrane protein</topology>
    </subcellularLocation>
    <subcellularLocation>
        <location evidence="1">Cytoplasm</location>
    </subcellularLocation>
</comment>
<dbReference type="PRINTS" id="PR00588">
    <property type="entry name" value="SOMATOSTTN2R"/>
</dbReference>
<dbReference type="Pfam" id="PF01498">
    <property type="entry name" value="HTH_Tnp_Tc3_2"/>
    <property type="match status" value="1"/>
</dbReference>
<dbReference type="GO" id="GO:0071385">
    <property type="term" value="P:cellular response to glucocorticoid stimulus"/>
    <property type="evidence" value="ECO:0007669"/>
    <property type="project" value="TreeGrafter"/>
</dbReference>
<keyword evidence="16" id="KW-0449">Lipoprotein</keyword>
<organism evidence="22 23">
    <name type="scientific">Hemibagrus guttatus</name>
    <dbReference type="NCBI Taxonomy" id="175788"/>
    <lineage>
        <taxon>Eukaryota</taxon>
        <taxon>Metazoa</taxon>
        <taxon>Chordata</taxon>
        <taxon>Craniata</taxon>
        <taxon>Vertebrata</taxon>
        <taxon>Euteleostomi</taxon>
        <taxon>Actinopterygii</taxon>
        <taxon>Neopterygii</taxon>
        <taxon>Teleostei</taxon>
        <taxon>Ostariophysi</taxon>
        <taxon>Siluriformes</taxon>
        <taxon>Bagridae</taxon>
        <taxon>Hemibagrus</taxon>
    </lineage>
</organism>
<sequence length="919" mass="104415">MITRTVSKNPRTTQGDLVNDLQRAGTKVTKATISNTLRRQGLKSCSARRVPLLKPVDVRARLKSAREHLDDPDEDWENVIWSDETKIELFGKNSTCRVWRRKNAELHPKNTIPTVKHGGGNIMLWGCFSAKGPRQLSRVKERMNGAMYREILSKNLLPSARALKMKRGWVFQHDNDPKHTARATKEWLRKKHFKVLEWPSQSPDLNLIENLWRVLKIRVAQRQPQNITALEEICMEEWAKLPATRESCQPTVDNIMATSELSQMFVSNNTAVDLNSKTIHSFPQSISGFSVTMAILHLAVCITGLGGNSLVIIAILKLDKMASATTVYIFNLALADGLFMVGLPFVAFQNFQNQWIFGDLACKLVMVLDGINQFTSVFCLTVMSVDRYMALVDPLRFARWRTPKRAKIISAFLWLFSLIPVLPMALHFTVQYGLCMADMFVGKWWMTFLTYTFVLGFVLPFLVMIIFYTTLVVTLRNSRQYDRSCSSSEESQRIEKQVTKMVVAVVVVFGICWLPFYVFNFCSLYGTNVTLTFARGFEIAVLLSYSWSCANPILYACLSETFCSFFPVNESDPDDFSHNNTNHAFDQTSSVVITFVYFVVCAVGLCGNALVMYVILRYAKMKTVTNIYILNLAVADVLCMLSLPFIAIQLTLLHWPFGAAICRIVLTMDSLNQFTSIFFLTVMSIDRYLAVVHPIKSTKWRKPQVAKSISLAIWGVSLLVNLPIMIFSGLNTNNNEARTCTMLWPEPQNTYYTAFIFYTFFLGFFLPLIVICLCYLLIVIKVKSSGVRVCSSKRKRSERKVTRMVSIVVVVFVLCWLPFYMFNVASVTGTLIPTPVLKNTFDFVVVLGYANSCANPILYAFLSDNFKKSCQNVLRLKRVRGLDEIERSDSRQDRTRMVNDIITETQNAALLNGDLQTSI</sequence>
<evidence type="ECO:0000259" key="21">
    <source>
        <dbReference type="PROSITE" id="PS50262"/>
    </source>
</evidence>
<dbReference type="Gene3D" id="1.10.10.10">
    <property type="entry name" value="Winged helix-like DNA-binding domain superfamily/Winged helix DNA-binding domain"/>
    <property type="match status" value="1"/>
</dbReference>
<keyword evidence="8 20" id="KW-1133">Transmembrane helix</keyword>
<evidence type="ECO:0000256" key="1">
    <source>
        <dbReference type="ARBA" id="ARBA00004496"/>
    </source>
</evidence>
<gene>
    <name evidence="22" type="ORF">QTP70_009063</name>
</gene>
<feature type="transmembrane region" description="Helical" evidence="20">
    <location>
        <begin position="841"/>
        <end position="862"/>
    </location>
</feature>
<keyword evidence="9 19" id="KW-0297">G-protein coupled receptor</keyword>
<dbReference type="GO" id="GO:0005737">
    <property type="term" value="C:cytoplasm"/>
    <property type="evidence" value="ECO:0007669"/>
    <property type="project" value="UniProtKB-SubCell"/>
</dbReference>